<name>A0A7Y8KYW4_9BURK</name>
<dbReference type="PANTHER" id="PTHR44936">
    <property type="entry name" value="SENSOR PROTEIN CREC"/>
    <property type="match status" value="1"/>
</dbReference>
<evidence type="ECO:0000259" key="13">
    <source>
        <dbReference type="PROSITE" id="PS50885"/>
    </source>
</evidence>
<comment type="subcellular location">
    <subcellularLocation>
        <location evidence="2">Cell membrane</location>
        <topology evidence="2">Multi-pass membrane protein</topology>
    </subcellularLocation>
</comment>
<dbReference type="SMART" id="SM00304">
    <property type="entry name" value="HAMP"/>
    <property type="match status" value="1"/>
</dbReference>
<dbReference type="GO" id="GO:0005886">
    <property type="term" value="C:plasma membrane"/>
    <property type="evidence" value="ECO:0007669"/>
    <property type="project" value="UniProtKB-SubCell"/>
</dbReference>
<evidence type="ECO:0000256" key="10">
    <source>
        <dbReference type="SAM" id="MobiDB-lite"/>
    </source>
</evidence>
<dbReference type="InterPro" id="IPR036890">
    <property type="entry name" value="HATPase_C_sf"/>
</dbReference>
<dbReference type="InterPro" id="IPR005467">
    <property type="entry name" value="His_kinase_dom"/>
</dbReference>
<dbReference type="CDD" id="cd00075">
    <property type="entry name" value="HATPase"/>
    <property type="match status" value="1"/>
</dbReference>
<feature type="domain" description="Histidine kinase" evidence="12">
    <location>
        <begin position="249"/>
        <end position="460"/>
    </location>
</feature>
<feature type="domain" description="HAMP" evidence="13">
    <location>
        <begin position="186"/>
        <end position="241"/>
    </location>
</feature>
<keyword evidence="11" id="KW-0812">Transmembrane</keyword>
<dbReference type="CDD" id="cd00082">
    <property type="entry name" value="HisKA"/>
    <property type="match status" value="1"/>
</dbReference>
<gene>
    <name evidence="14" type="ORF">F3K02_14830</name>
</gene>
<dbReference type="AlphaFoldDB" id="A0A7Y8KYW4"/>
<evidence type="ECO:0000256" key="9">
    <source>
        <dbReference type="ARBA" id="ARBA00022840"/>
    </source>
</evidence>
<dbReference type="GO" id="GO:0005524">
    <property type="term" value="F:ATP binding"/>
    <property type="evidence" value="ECO:0007669"/>
    <property type="project" value="UniProtKB-KW"/>
</dbReference>
<evidence type="ECO:0000313" key="15">
    <source>
        <dbReference type="Proteomes" id="UP000545507"/>
    </source>
</evidence>
<dbReference type="SMART" id="SM00388">
    <property type="entry name" value="HisKA"/>
    <property type="match status" value="1"/>
</dbReference>
<keyword evidence="5" id="KW-0597">Phosphoprotein</keyword>
<organism evidence="14 15">
    <name type="scientific">Hydrogenophaga aromaticivorans</name>
    <dbReference type="NCBI Taxonomy" id="2610898"/>
    <lineage>
        <taxon>Bacteria</taxon>
        <taxon>Pseudomonadati</taxon>
        <taxon>Pseudomonadota</taxon>
        <taxon>Betaproteobacteria</taxon>
        <taxon>Burkholderiales</taxon>
        <taxon>Comamonadaceae</taxon>
        <taxon>Hydrogenophaga</taxon>
    </lineage>
</organism>
<evidence type="ECO:0000256" key="1">
    <source>
        <dbReference type="ARBA" id="ARBA00000085"/>
    </source>
</evidence>
<comment type="caution">
    <text evidence="14">The sequence shown here is derived from an EMBL/GenBank/DDBJ whole genome shotgun (WGS) entry which is preliminary data.</text>
</comment>
<dbReference type="GO" id="GO:0000155">
    <property type="term" value="F:phosphorelay sensor kinase activity"/>
    <property type="evidence" value="ECO:0007669"/>
    <property type="project" value="InterPro"/>
</dbReference>
<dbReference type="InterPro" id="IPR036097">
    <property type="entry name" value="HisK_dim/P_sf"/>
</dbReference>
<dbReference type="Pfam" id="PF00672">
    <property type="entry name" value="HAMP"/>
    <property type="match status" value="1"/>
</dbReference>
<keyword evidence="7" id="KW-0547">Nucleotide-binding</keyword>
<dbReference type="Gene3D" id="1.10.287.130">
    <property type="match status" value="1"/>
</dbReference>
<evidence type="ECO:0000256" key="6">
    <source>
        <dbReference type="ARBA" id="ARBA00022679"/>
    </source>
</evidence>
<dbReference type="InterPro" id="IPR050980">
    <property type="entry name" value="2C_sensor_his_kinase"/>
</dbReference>
<dbReference type="PROSITE" id="PS50109">
    <property type="entry name" value="HIS_KIN"/>
    <property type="match status" value="1"/>
</dbReference>
<dbReference type="Proteomes" id="UP000545507">
    <property type="component" value="Unassembled WGS sequence"/>
</dbReference>
<evidence type="ECO:0000256" key="7">
    <source>
        <dbReference type="ARBA" id="ARBA00022741"/>
    </source>
</evidence>
<dbReference type="PRINTS" id="PR00344">
    <property type="entry name" value="BCTRLSENSOR"/>
</dbReference>
<evidence type="ECO:0000256" key="4">
    <source>
        <dbReference type="ARBA" id="ARBA00022475"/>
    </source>
</evidence>
<dbReference type="InterPro" id="IPR003594">
    <property type="entry name" value="HATPase_dom"/>
</dbReference>
<feature type="transmembrane region" description="Helical" evidence="11">
    <location>
        <begin position="166"/>
        <end position="185"/>
    </location>
</feature>
<dbReference type="PANTHER" id="PTHR44936:SF10">
    <property type="entry name" value="SENSOR PROTEIN RSTB"/>
    <property type="match status" value="1"/>
</dbReference>
<evidence type="ECO:0000256" key="3">
    <source>
        <dbReference type="ARBA" id="ARBA00012438"/>
    </source>
</evidence>
<keyword evidence="6" id="KW-0808">Transferase</keyword>
<dbReference type="SMART" id="SM00387">
    <property type="entry name" value="HATPase_c"/>
    <property type="match status" value="1"/>
</dbReference>
<reference evidence="14 15" key="1">
    <citation type="submission" date="2019-09" db="EMBL/GenBank/DDBJ databases">
        <title>Hydrogenophaga aromatica sp. nov., isolated from a para-xylene-degrading enrichment culture.</title>
        <authorList>
            <person name="Tancsics A."/>
            <person name="Banerjee S."/>
        </authorList>
    </citation>
    <scope>NUCLEOTIDE SEQUENCE [LARGE SCALE GENOMIC DNA]</scope>
    <source>
        <strain evidence="14 15">D2P1</strain>
    </source>
</reference>
<keyword evidence="15" id="KW-1185">Reference proteome</keyword>
<evidence type="ECO:0000313" key="14">
    <source>
        <dbReference type="EMBL" id="NWF46513.1"/>
    </source>
</evidence>
<dbReference type="SUPFAM" id="SSF47384">
    <property type="entry name" value="Homodimeric domain of signal transducing histidine kinase"/>
    <property type="match status" value="1"/>
</dbReference>
<dbReference type="Pfam" id="PF02518">
    <property type="entry name" value="HATPase_c"/>
    <property type="match status" value="1"/>
</dbReference>
<feature type="compositionally biased region" description="Basic and acidic residues" evidence="10">
    <location>
        <begin position="114"/>
        <end position="133"/>
    </location>
</feature>
<dbReference type="Gene3D" id="6.10.340.10">
    <property type="match status" value="1"/>
</dbReference>
<evidence type="ECO:0000259" key="12">
    <source>
        <dbReference type="PROSITE" id="PS50109"/>
    </source>
</evidence>
<keyword evidence="11" id="KW-0472">Membrane</keyword>
<keyword evidence="8 14" id="KW-0418">Kinase</keyword>
<dbReference type="SUPFAM" id="SSF158472">
    <property type="entry name" value="HAMP domain-like"/>
    <property type="match status" value="1"/>
</dbReference>
<dbReference type="Gene3D" id="3.30.565.10">
    <property type="entry name" value="Histidine kinase-like ATPase, C-terminal domain"/>
    <property type="match status" value="1"/>
</dbReference>
<dbReference type="Pfam" id="PF00512">
    <property type="entry name" value="HisKA"/>
    <property type="match status" value="1"/>
</dbReference>
<dbReference type="EMBL" id="VYGV01000013">
    <property type="protein sequence ID" value="NWF46513.1"/>
    <property type="molecule type" value="Genomic_DNA"/>
</dbReference>
<comment type="catalytic activity">
    <reaction evidence="1">
        <text>ATP + protein L-histidine = ADP + protein N-phospho-L-histidine.</text>
        <dbReference type="EC" id="2.7.13.3"/>
    </reaction>
</comment>
<sequence>MTDARAKKLSSWKRAKHRIAHSIKLRMVLVFLLLAAGMTFVFFTGAQKAFSMGWREAARPLLMDYVDRIAAEITNGGQPSVERALSITERLPLTVRIAGPQVNWASHPGQAESDWMRDKPDDSGPRNGEKWGNGKDWNGILQRDTADGHTIQFGINDEVFVRRPRLIGYALTSLLVLTLLAWLYVRRLLKPLDAIGEGARRFGAGDFSQPIPERCLHGPDELGELAATINTMGQDIQQMLDAKRALLLAISHELRSPLTRARLNTELLPETAEVNPQREALLRDLQEMARLITDLLESERLATKHAALQREPVALEALAREVIGELQARHPEAARTALHAAPGLPTLPLDPARMRLLLRNLLDNALRHSAGAPLPPELHLSIEGQGIRIEVRDHGPGVPDEQIPHLAEPFFRPDTARTRAQGGVGLGLYLCKLVAQAHGGTFAVRNALPGLAVTVTLPGA</sequence>
<dbReference type="RefSeq" id="WP_177136417.1">
    <property type="nucleotide sequence ID" value="NZ_VYGV01000013.1"/>
</dbReference>
<keyword evidence="11" id="KW-1133">Transmembrane helix</keyword>
<keyword evidence="4" id="KW-1003">Cell membrane</keyword>
<evidence type="ECO:0000256" key="2">
    <source>
        <dbReference type="ARBA" id="ARBA00004651"/>
    </source>
</evidence>
<feature type="region of interest" description="Disordered" evidence="10">
    <location>
        <begin position="105"/>
        <end position="139"/>
    </location>
</feature>
<proteinExistence type="predicted"/>
<dbReference type="InterPro" id="IPR003660">
    <property type="entry name" value="HAMP_dom"/>
</dbReference>
<keyword evidence="9" id="KW-0067">ATP-binding</keyword>
<evidence type="ECO:0000256" key="8">
    <source>
        <dbReference type="ARBA" id="ARBA00022777"/>
    </source>
</evidence>
<dbReference type="InterPro" id="IPR003661">
    <property type="entry name" value="HisK_dim/P_dom"/>
</dbReference>
<evidence type="ECO:0000256" key="11">
    <source>
        <dbReference type="SAM" id="Phobius"/>
    </source>
</evidence>
<dbReference type="PROSITE" id="PS50885">
    <property type="entry name" value="HAMP"/>
    <property type="match status" value="1"/>
</dbReference>
<dbReference type="SUPFAM" id="SSF55874">
    <property type="entry name" value="ATPase domain of HSP90 chaperone/DNA topoisomerase II/histidine kinase"/>
    <property type="match status" value="1"/>
</dbReference>
<evidence type="ECO:0000256" key="5">
    <source>
        <dbReference type="ARBA" id="ARBA00022553"/>
    </source>
</evidence>
<accession>A0A7Y8KYW4</accession>
<dbReference type="EC" id="2.7.13.3" evidence="3"/>
<dbReference type="CDD" id="cd06225">
    <property type="entry name" value="HAMP"/>
    <property type="match status" value="1"/>
</dbReference>
<dbReference type="InterPro" id="IPR004358">
    <property type="entry name" value="Sig_transdc_His_kin-like_C"/>
</dbReference>
<protein>
    <recommendedName>
        <fullName evidence="3">histidine kinase</fullName>
        <ecNumber evidence="3">2.7.13.3</ecNumber>
    </recommendedName>
</protein>